<evidence type="ECO:0000256" key="2">
    <source>
        <dbReference type="SAM" id="SignalP"/>
    </source>
</evidence>
<organism evidence="3 4">
    <name type="scientific">Phenylobacterium terrae</name>
    <dbReference type="NCBI Taxonomy" id="2665495"/>
    <lineage>
        <taxon>Bacteria</taxon>
        <taxon>Pseudomonadati</taxon>
        <taxon>Pseudomonadota</taxon>
        <taxon>Alphaproteobacteria</taxon>
        <taxon>Caulobacterales</taxon>
        <taxon>Caulobacteraceae</taxon>
        <taxon>Phenylobacterium</taxon>
    </lineage>
</organism>
<dbReference type="Pfam" id="PF09539">
    <property type="entry name" value="DUF2385"/>
    <property type="match status" value="1"/>
</dbReference>
<sequence length="145" mass="15242">MVTFRRTLAAAIALALAGQAQAQAQAQDSGRRGDLVALSRVLGESQALREACEGKKDQYWRSRMMRLLSLEEADGAAGAALTAAFNAGYAEARQAWPDCGPESRRAEVDAAVRGQQLSAMLAGPAPAAAPRIDLPDDIGAPPEPR</sequence>
<dbReference type="EMBL" id="JBHUEY010000001">
    <property type="protein sequence ID" value="MFD1784057.1"/>
    <property type="molecule type" value="Genomic_DNA"/>
</dbReference>
<feature type="signal peptide" evidence="2">
    <location>
        <begin position="1"/>
        <end position="22"/>
    </location>
</feature>
<gene>
    <name evidence="3" type="ORF">ACFSC0_11680</name>
</gene>
<evidence type="ECO:0000313" key="4">
    <source>
        <dbReference type="Proteomes" id="UP001597237"/>
    </source>
</evidence>
<accession>A0ABW4N2G1</accession>
<evidence type="ECO:0000256" key="1">
    <source>
        <dbReference type="SAM" id="MobiDB-lite"/>
    </source>
</evidence>
<name>A0ABW4N2G1_9CAUL</name>
<comment type="caution">
    <text evidence="3">The sequence shown here is derived from an EMBL/GenBank/DDBJ whole genome shotgun (WGS) entry which is preliminary data.</text>
</comment>
<dbReference type="Proteomes" id="UP001597237">
    <property type="component" value="Unassembled WGS sequence"/>
</dbReference>
<dbReference type="RefSeq" id="WP_377282755.1">
    <property type="nucleotide sequence ID" value="NZ_JBHRSI010000008.1"/>
</dbReference>
<dbReference type="NCBIfam" id="TIGR02301">
    <property type="entry name" value="TIGR02301 family protein"/>
    <property type="match status" value="1"/>
</dbReference>
<proteinExistence type="predicted"/>
<feature type="region of interest" description="Disordered" evidence="1">
    <location>
        <begin position="122"/>
        <end position="145"/>
    </location>
</feature>
<keyword evidence="4" id="KW-1185">Reference proteome</keyword>
<dbReference type="InterPro" id="IPR012645">
    <property type="entry name" value="CHP02301"/>
</dbReference>
<keyword evidence="2" id="KW-0732">Signal</keyword>
<evidence type="ECO:0000313" key="3">
    <source>
        <dbReference type="EMBL" id="MFD1784057.1"/>
    </source>
</evidence>
<reference evidence="4" key="1">
    <citation type="journal article" date="2019" name="Int. J. Syst. Evol. Microbiol.">
        <title>The Global Catalogue of Microorganisms (GCM) 10K type strain sequencing project: providing services to taxonomists for standard genome sequencing and annotation.</title>
        <authorList>
            <consortium name="The Broad Institute Genomics Platform"/>
            <consortium name="The Broad Institute Genome Sequencing Center for Infectious Disease"/>
            <person name="Wu L."/>
            <person name="Ma J."/>
        </authorList>
    </citation>
    <scope>NUCLEOTIDE SEQUENCE [LARGE SCALE GENOMIC DNA]</scope>
    <source>
        <strain evidence="4">DFY28</strain>
    </source>
</reference>
<feature type="chain" id="PRO_5045379507" evidence="2">
    <location>
        <begin position="23"/>
        <end position="145"/>
    </location>
</feature>
<protein>
    <submittedName>
        <fullName evidence="3">TIGR02301 family protein</fullName>
    </submittedName>
</protein>